<organism evidence="3 4">
    <name type="scientific">Hydra vulgaris</name>
    <name type="common">Hydra</name>
    <name type="synonym">Hydra attenuata</name>
    <dbReference type="NCBI Taxonomy" id="6087"/>
    <lineage>
        <taxon>Eukaryota</taxon>
        <taxon>Metazoa</taxon>
        <taxon>Cnidaria</taxon>
        <taxon>Hydrozoa</taxon>
        <taxon>Hydroidolina</taxon>
        <taxon>Anthoathecata</taxon>
        <taxon>Aplanulata</taxon>
        <taxon>Hydridae</taxon>
        <taxon>Hydra</taxon>
    </lineage>
</organism>
<dbReference type="PANTHER" id="PTHR45749:SF14">
    <property type="entry name" value="TTF-TYPE DOMAIN-CONTAINING PROTEIN"/>
    <property type="match status" value="1"/>
</dbReference>
<dbReference type="InterPro" id="IPR012337">
    <property type="entry name" value="RNaseH-like_sf"/>
</dbReference>
<dbReference type="SUPFAM" id="SSF53098">
    <property type="entry name" value="Ribonuclease H-like"/>
    <property type="match status" value="1"/>
</dbReference>
<feature type="region of interest" description="Disordered" evidence="1">
    <location>
        <begin position="40"/>
        <end position="71"/>
    </location>
</feature>
<dbReference type="RefSeq" id="XP_065650377.1">
    <property type="nucleotide sequence ID" value="XM_065794305.1"/>
</dbReference>
<sequence length="513" mass="58991">MDKFIIRTKKNDSNNANVPISSALQVSSFSDNKLKLQANSSDFVGDNSEDQQKRIPYSSLSKSNSTQGANGKRLEKNIRRYLFSWEDEFKWINYDAVKEKAFCSSCVKATNMKLPLPTESREKKSALGFVINGFNNWKKAHEKFRRHEASHFHRAANEMILTSTSDSTVSSKLSTQHLQDMKDARKALDHIFSSLIFLGCQGLAIRGKTKESSNLFQLLELRSMDVPVLKKWMNRPEKYKWISPDVTNEIVLDISLVIQRELSNTIKKRDFFGFMMDESSDITGKEQVSISFRTVDDEFQINEDFCGFYETTTTKSKDLFLIIKDVLLRFNLRLENCRGQCYDGAAAMSSETAGLQKLVLQQESRALYVHCRAHNLNLVIQDEIKNIPDIENIMSLVQKFIAFTRGSPKRLAWFSSLKDQKSEDGHQNGTSFRPFCSTRWIMRKPSLISITSNYRSLLVWLEDLTTNPDFTKCRVEAMAFLSSFQVFDTFFKLEFLRIIFTILEDSSIQLQGS</sequence>
<dbReference type="InterPro" id="IPR006580">
    <property type="entry name" value="Znf_TTF"/>
</dbReference>
<feature type="compositionally biased region" description="Polar residues" evidence="1">
    <location>
        <begin position="58"/>
        <end position="69"/>
    </location>
</feature>
<evidence type="ECO:0000259" key="2">
    <source>
        <dbReference type="SMART" id="SM00597"/>
    </source>
</evidence>
<accession>A0ABM4BMR2</accession>
<name>A0ABM4BMR2_HYDVU</name>
<dbReference type="GeneID" id="136078528"/>
<dbReference type="Proteomes" id="UP001652625">
    <property type="component" value="Chromosome 03"/>
</dbReference>
<keyword evidence="3" id="KW-1185">Reference proteome</keyword>
<evidence type="ECO:0000313" key="3">
    <source>
        <dbReference type="Proteomes" id="UP001652625"/>
    </source>
</evidence>
<evidence type="ECO:0000256" key="1">
    <source>
        <dbReference type="SAM" id="MobiDB-lite"/>
    </source>
</evidence>
<feature type="domain" description="TTF-type" evidence="2">
    <location>
        <begin position="77"/>
        <end position="170"/>
    </location>
</feature>
<dbReference type="Pfam" id="PF14291">
    <property type="entry name" value="DUF4371"/>
    <property type="match status" value="1"/>
</dbReference>
<dbReference type="PANTHER" id="PTHR45749">
    <property type="match status" value="1"/>
</dbReference>
<evidence type="ECO:0000313" key="4">
    <source>
        <dbReference type="RefSeq" id="XP_065650377.1"/>
    </source>
</evidence>
<dbReference type="SMART" id="SM00597">
    <property type="entry name" value="ZnF_TTF"/>
    <property type="match status" value="1"/>
</dbReference>
<proteinExistence type="predicted"/>
<reference evidence="4" key="1">
    <citation type="submission" date="2025-08" db="UniProtKB">
        <authorList>
            <consortium name="RefSeq"/>
        </authorList>
    </citation>
    <scope>IDENTIFICATION</scope>
</reference>
<gene>
    <name evidence="4" type="primary">LOC136078528</name>
</gene>
<dbReference type="InterPro" id="IPR025398">
    <property type="entry name" value="DUF4371"/>
</dbReference>
<protein>
    <submittedName>
        <fullName evidence="4">Zinc finger MYM-type protein 1-like</fullName>
    </submittedName>
</protein>